<reference evidence="1 2" key="1">
    <citation type="journal article" date="2011" name="Science">
        <title>The ecoresponsive genome of Daphnia pulex.</title>
        <authorList>
            <person name="Colbourne J.K."/>
            <person name="Pfrender M.E."/>
            <person name="Gilbert D."/>
            <person name="Thomas W.K."/>
            <person name="Tucker A."/>
            <person name="Oakley T.H."/>
            <person name="Tokishita S."/>
            <person name="Aerts A."/>
            <person name="Arnold G.J."/>
            <person name="Basu M.K."/>
            <person name="Bauer D.J."/>
            <person name="Caceres C.E."/>
            <person name="Carmel L."/>
            <person name="Casola C."/>
            <person name="Choi J.H."/>
            <person name="Detter J.C."/>
            <person name="Dong Q."/>
            <person name="Dusheyko S."/>
            <person name="Eads B.D."/>
            <person name="Frohlich T."/>
            <person name="Geiler-Samerotte K.A."/>
            <person name="Gerlach D."/>
            <person name="Hatcher P."/>
            <person name="Jogdeo S."/>
            <person name="Krijgsveld J."/>
            <person name="Kriventseva E.V."/>
            <person name="Kultz D."/>
            <person name="Laforsch C."/>
            <person name="Lindquist E."/>
            <person name="Lopez J."/>
            <person name="Manak J.R."/>
            <person name="Muller J."/>
            <person name="Pangilinan J."/>
            <person name="Patwardhan R.P."/>
            <person name="Pitluck S."/>
            <person name="Pritham E.J."/>
            <person name="Rechtsteiner A."/>
            <person name="Rho M."/>
            <person name="Rogozin I.B."/>
            <person name="Sakarya O."/>
            <person name="Salamov A."/>
            <person name="Schaack S."/>
            <person name="Shapiro H."/>
            <person name="Shiga Y."/>
            <person name="Skalitzky C."/>
            <person name="Smith Z."/>
            <person name="Souvorov A."/>
            <person name="Sung W."/>
            <person name="Tang Z."/>
            <person name="Tsuchiya D."/>
            <person name="Tu H."/>
            <person name="Vos H."/>
            <person name="Wang M."/>
            <person name="Wolf Y.I."/>
            <person name="Yamagata H."/>
            <person name="Yamada T."/>
            <person name="Ye Y."/>
            <person name="Shaw J.R."/>
            <person name="Andrews J."/>
            <person name="Crease T.J."/>
            <person name="Tang H."/>
            <person name="Lucas S.M."/>
            <person name="Robertson H.M."/>
            <person name="Bork P."/>
            <person name="Koonin E.V."/>
            <person name="Zdobnov E.M."/>
            <person name="Grigoriev I.V."/>
            <person name="Lynch M."/>
            <person name="Boore J.L."/>
        </authorList>
    </citation>
    <scope>NUCLEOTIDE SEQUENCE [LARGE SCALE GENOMIC DNA]</scope>
</reference>
<organism evidence="1 2">
    <name type="scientific">Daphnia pulex</name>
    <name type="common">Water flea</name>
    <dbReference type="NCBI Taxonomy" id="6669"/>
    <lineage>
        <taxon>Eukaryota</taxon>
        <taxon>Metazoa</taxon>
        <taxon>Ecdysozoa</taxon>
        <taxon>Arthropoda</taxon>
        <taxon>Crustacea</taxon>
        <taxon>Branchiopoda</taxon>
        <taxon>Diplostraca</taxon>
        <taxon>Cladocera</taxon>
        <taxon>Anomopoda</taxon>
        <taxon>Daphniidae</taxon>
        <taxon>Daphnia</taxon>
    </lineage>
</organism>
<name>E9GWU3_DAPPU</name>
<dbReference type="Proteomes" id="UP000000305">
    <property type="component" value="Unassembled WGS sequence"/>
</dbReference>
<keyword evidence="2" id="KW-1185">Reference proteome</keyword>
<dbReference type="HOGENOM" id="CLU_1724166_0_0_1"/>
<dbReference type="AlphaFoldDB" id="E9GWU3"/>
<proteinExistence type="predicted"/>
<gene>
    <name evidence="1" type="ORF">DAPPUDRAFT_322727</name>
</gene>
<protein>
    <submittedName>
        <fullName evidence="1">Uncharacterized protein</fullName>
    </submittedName>
</protein>
<evidence type="ECO:0000313" key="1">
    <source>
        <dbReference type="EMBL" id="EFX75966.1"/>
    </source>
</evidence>
<sequence length="152" mass="16868">MTYHDRYDADTKELHLPMSHVADLFKYVPNSKVGYMVNFTIYLNGKIDNFAGNLKDLETAGIKPVDVIYMAYGVKICGATDYNEYGVVLNFNIFSGDEMLEKICEYSSPTSTGIPDSNETSVIGFLSAVSRSKTVTRMVRNVGGRKSQAVPK</sequence>
<dbReference type="KEGG" id="dpx:DAPPUDRAFT_322727"/>
<dbReference type="EMBL" id="GL732571">
    <property type="protein sequence ID" value="EFX75966.1"/>
    <property type="molecule type" value="Genomic_DNA"/>
</dbReference>
<evidence type="ECO:0000313" key="2">
    <source>
        <dbReference type="Proteomes" id="UP000000305"/>
    </source>
</evidence>
<accession>E9GWU3</accession>
<dbReference type="InParanoid" id="E9GWU3"/>